<accession>A0ACC1HNW0</accession>
<gene>
    <name evidence="1" type="ORF">EV182_005213</name>
</gene>
<keyword evidence="2" id="KW-1185">Reference proteome</keyword>
<dbReference type="Proteomes" id="UP001145114">
    <property type="component" value="Unassembled WGS sequence"/>
</dbReference>
<organism evidence="1 2">
    <name type="scientific">Spiromyces aspiralis</name>
    <dbReference type="NCBI Taxonomy" id="68401"/>
    <lineage>
        <taxon>Eukaryota</taxon>
        <taxon>Fungi</taxon>
        <taxon>Fungi incertae sedis</taxon>
        <taxon>Zoopagomycota</taxon>
        <taxon>Kickxellomycotina</taxon>
        <taxon>Kickxellomycetes</taxon>
        <taxon>Kickxellales</taxon>
        <taxon>Kickxellaceae</taxon>
        <taxon>Spiromyces</taxon>
    </lineage>
</organism>
<feature type="non-terminal residue" evidence="1">
    <location>
        <position position="68"/>
    </location>
</feature>
<evidence type="ECO:0000313" key="1">
    <source>
        <dbReference type="EMBL" id="KAJ1677897.1"/>
    </source>
</evidence>
<evidence type="ECO:0000313" key="2">
    <source>
        <dbReference type="Proteomes" id="UP001145114"/>
    </source>
</evidence>
<comment type="caution">
    <text evidence="1">The sequence shown here is derived from an EMBL/GenBank/DDBJ whole genome shotgun (WGS) entry which is preliminary data.</text>
</comment>
<sequence length="68" mass="7596">MDKNLAGFWDEPGSEIKKLKAPIHKISINRALFIDDNGSTVLTTDLTKVQELATAQFECQFAECKPDI</sequence>
<protein>
    <submittedName>
        <fullName evidence="1">Uncharacterized protein</fullName>
    </submittedName>
</protein>
<reference evidence="1" key="1">
    <citation type="submission" date="2022-06" db="EMBL/GenBank/DDBJ databases">
        <title>Phylogenomic reconstructions and comparative analyses of Kickxellomycotina fungi.</title>
        <authorList>
            <person name="Reynolds N.K."/>
            <person name="Stajich J.E."/>
            <person name="Barry K."/>
            <person name="Grigoriev I.V."/>
            <person name="Crous P."/>
            <person name="Smith M.E."/>
        </authorList>
    </citation>
    <scope>NUCLEOTIDE SEQUENCE</scope>
    <source>
        <strain evidence="1">RSA 2271</strain>
    </source>
</reference>
<name>A0ACC1HNW0_9FUNG</name>
<dbReference type="EMBL" id="JAMZIH010001794">
    <property type="protein sequence ID" value="KAJ1677897.1"/>
    <property type="molecule type" value="Genomic_DNA"/>
</dbReference>
<proteinExistence type="predicted"/>